<protein>
    <submittedName>
        <fullName evidence="1">Uncharacterized protein</fullName>
    </submittedName>
</protein>
<keyword evidence="2" id="KW-1185">Reference proteome</keyword>
<dbReference type="Proteomes" id="UP000313359">
    <property type="component" value="Unassembled WGS sequence"/>
</dbReference>
<dbReference type="AlphaFoldDB" id="A0A5C2SAX3"/>
<sequence>MWARCRSMYLTFGCNPEHPGADRRDRLCSVHHPMGPPGGAHASFRPDWGIRARLPTYGVAVLSLQKPPPPSLRCMRISSYLNHSNSVHPMFTVYHPTSSSRRRPCSTADHPRGFCLSYAVPMHMLATWSCSTLRTMFLGGRHRGKPLVLFSSHSRPCLKLKAKI</sequence>
<reference evidence="1" key="1">
    <citation type="journal article" date="2018" name="Genome Biol. Evol.">
        <title>Genomics and development of Lentinus tigrinus, a white-rot wood-decaying mushroom with dimorphic fruiting bodies.</title>
        <authorList>
            <person name="Wu B."/>
            <person name="Xu Z."/>
            <person name="Knudson A."/>
            <person name="Carlson A."/>
            <person name="Chen N."/>
            <person name="Kovaka S."/>
            <person name="LaButti K."/>
            <person name="Lipzen A."/>
            <person name="Pennachio C."/>
            <person name="Riley R."/>
            <person name="Schakwitz W."/>
            <person name="Umezawa K."/>
            <person name="Ohm R.A."/>
            <person name="Grigoriev I.V."/>
            <person name="Nagy L.G."/>
            <person name="Gibbons J."/>
            <person name="Hibbett D."/>
        </authorList>
    </citation>
    <scope>NUCLEOTIDE SEQUENCE [LARGE SCALE GENOMIC DNA]</scope>
    <source>
        <strain evidence="1">ALCF2SS1-6</strain>
    </source>
</reference>
<proteinExistence type="predicted"/>
<organism evidence="1 2">
    <name type="scientific">Lentinus tigrinus ALCF2SS1-6</name>
    <dbReference type="NCBI Taxonomy" id="1328759"/>
    <lineage>
        <taxon>Eukaryota</taxon>
        <taxon>Fungi</taxon>
        <taxon>Dikarya</taxon>
        <taxon>Basidiomycota</taxon>
        <taxon>Agaricomycotina</taxon>
        <taxon>Agaricomycetes</taxon>
        <taxon>Polyporales</taxon>
        <taxon>Polyporaceae</taxon>
        <taxon>Lentinus</taxon>
    </lineage>
</organism>
<accession>A0A5C2SAX3</accession>
<dbReference type="EMBL" id="ML122264">
    <property type="protein sequence ID" value="RPD60890.1"/>
    <property type="molecule type" value="Genomic_DNA"/>
</dbReference>
<gene>
    <name evidence="1" type="ORF">L227DRAFT_86350</name>
</gene>
<evidence type="ECO:0000313" key="2">
    <source>
        <dbReference type="Proteomes" id="UP000313359"/>
    </source>
</evidence>
<name>A0A5C2SAX3_9APHY</name>
<evidence type="ECO:0000313" key="1">
    <source>
        <dbReference type="EMBL" id="RPD60890.1"/>
    </source>
</evidence>